<dbReference type="Gene3D" id="2.30.29.30">
    <property type="entry name" value="Pleckstrin-homology domain (PH domain)/Phosphotyrosine-binding domain (PTB)"/>
    <property type="match status" value="1"/>
</dbReference>
<dbReference type="InterPro" id="IPR001849">
    <property type="entry name" value="PH_domain"/>
</dbReference>
<feature type="domain" description="DH" evidence="2">
    <location>
        <begin position="79"/>
        <end position="254"/>
    </location>
</feature>
<feature type="region of interest" description="Disordered" evidence="1">
    <location>
        <begin position="410"/>
        <end position="438"/>
    </location>
</feature>
<dbReference type="Pfam" id="PF00621">
    <property type="entry name" value="RhoGEF"/>
    <property type="match status" value="1"/>
</dbReference>
<proteinExistence type="predicted"/>
<reference evidence="4" key="2">
    <citation type="submission" date="2025-08" db="UniProtKB">
        <authorList>
            <consortium name="RefSeq"/>
        </authorList>
    </citation>
    <scope>IDENTIFICATION</scope>
</reference>
<organism evidence="3 4">
    <name type="scientific">Hydra vulgaris</name>
    <name type="common">Hydra</name>
    <name type="synonym">Hydra attenuata</name>
    <dbReference type="NCBI Taxonomy" id="6087"/>
    <lineage>
        <taxon>Eukaryota</taxon>
        <taxon>Metazoa</taxon>
        <taxon>Cnidaria</taxon>
        <taxon>Hydrozoa</taxon>
        <taxon>Hydroidolina</taxon>
        <taxon>Anthoathecata</taxon>
        <taxon>Aplanulata</taxon>
        <taxon>Hydridae</taxon>
        <taxon>Hydra</taxon>
    </lineage>
</organism>
<gene>
    <name evidence="4" type="primary">LOC100208067</name>
</gene>
<dbReference type="SUPFAM" id="SSF48065">
    <property type="entry name" value="DBL homology domain (DH-domain)"/>
    <property type="match status" value="1"/>
</dbReference>
<reference evidence="3" key="1">
    <citation type="submission" date="2025-05" db="UniProtKB">
        <authorList>
            <consortium name="RefSeq"/>
        </authorList>
    </citation>
    <scope>NUCLEOTIDE SEQUENCE [LARGE SCALE GENOMIC DNA]</scope>
</reference>
<dbReference type="Proteomes" id="UP001652625">
    <property type="component" value="Chromosome 02"/>
</dbReference>
<evidence type="ECO:0000313" key="3">
    <source>
        <dbReference type="Proteomes" id="UP001652625"/>
    </source>
</evidence>
<sequence>MTFTSTTDTSIVFTSMADISTVFTSTRNTSMTLTSSTDILRTENKEFNGTCLSSQTINAKYVVHSELQHLFREKSVSRKRRKILNEIYQTERTYFHHLTLLTTLFLDPIKVSMVLSSKVIDGIFSNIEAIHSVSANLLEQMDENGVLCALLKLAPYMKLYSLYANNFENAERLLTEWQNKSPDFARLLQFQESLEEMQNLRMRALLITPVQRVPRYRLLLCSLLEHTPTYDPDYLKLKEAYDEISKVATHINECIRQHENFQKMLAIQKSFSGDNAPKVLAPGRFFLKEGPVIKITDRGNSKERTLFLFSDILIVARKESSSLYQCRDIYPLVDCLIEQVMGNSQAGGNLFKIICKENSVLFCSQQEKQTWVSEIKNAINELHRNLSSLQRDPMLSIKYLQKEKRKPLTPLKISKNSSSNQISSRQKKHNQQNSFSNNDAKGLSFLHNHLHNSSMDIENHNLQSFNDSLFYRLHSNSEDRTELAANSNLFTEDEVFISTRLSSVTSANTRLNSLSSKSTDSRKSSIGKINWSVTEPKAIECRPSIHSDDQYGKIGCSSVKRMLRQSQNKNIYSKKVLNEHKDGSFPDAKNEIRELKETPNKLSPNSCVLM</sequence>
<dbReference type="Gene3D" id="1.20.900.10">
    <property type="entry name" value="Dbl homology (DH) domain"/>
    <property type="match status" value="1"/>
</dbReference>
<dbReference type="PROSITE" id="PS50010">
    <property type="entry name" value="DH_2"/>
    <property type="match status" value="1"/>
</dbReference>
<dbReference type="SMART" id="SM00233">
    <property type="entry name" value="PH"/>
    <property type="match status" value="1"/>
</dbReference>
<keyword evidence="3" id="KW-1185">Reference proteome</keyword>
<accession>A0ABM4BBN4</accession>
<dbReference type="InterPro" id="IPR035899">
    <property type="entry name" value="DBL_dom_sf"/>
</dbReference>
<protein>
    <submittedName>
        <fullName evidence="4">Rho guanine nucleotide exchange factor 39 isoform X3</fullName>
    </submittedName>
</protein>
<dbReference type="SUPFAM" id="SSF50729">
    <property type="entry name" value="PH domain-like"/>
    <property type="match status" value="1"/>
</dbReference>
<evidence type="ECO:0000259" key="2">
    <source>
        <dbReference type="PROSITE" id="PS50010"/>
    </source>
</evidence>
<dbReference type="Pfam" id="PF22697">
    <property type="entry name" value="SOS1_NGEF_PH"/>
    <property type="match status" value="1"/>
</dbReference>
<dbReference type="PANTHER" id="PTHR12673">
    <property type="entry name" value="FACIOGENITAL DYSPLASIA PROTEIN"/>
    <property type="match status" value="1"/>
</dbReference>
<dbReference type="RefSeq" id="XP_065646346.1">
    <property type="nucleotide sequence ID" value="XM_065790274.1"/>
</dbReference>
<dbReference type="SMART" id="SM00325">
    <property type="entry name" value="RhoGEF"/>
    <property type="match status" value="1"/>
</dbReference>
<dbReference type="InterPro" id="IPR000219">
    <property type="entry name" value="DH_dom"/>
</dbReference>
<dbReference type="InterPro" id="IPR051092">
    <property type="entry name" value="FYVE_RhoGEF_PH"/>
</dbReference>
<evidence type="ECO:0000313" key="4">
    <source>
        <dbReference type="RefSeq" id="XP_065646346.1"/>
    </source>
</evidence>
<feature type="compositionally biased region" description="Low complexity" evidence="1">
    <location>
        <begin position="412"/>
        <end position="424"/>
    </location>
</feature>
<dbReference type="InterPro" id="IPR055251">
    <property type="entry name" value="SOS1_NGEF_PH"/>
</dbReference>
<dbReference type="GeneID" id="100208067"/>
<dbReference type="PANTHER" id="PTHR12673:SF159">
    <property type="entry name" value="LD03170P"/>
    <property type="match status" value="1"/>
</dbReference>
<evidence type="ECO:0000256" key="1">
    <source>
        <dbReference type="SAM" id="MobiDB-lite"/>
    </source>
</evidence>
<dbReference type="CDD" id="cd00160">
    <property type="entry name" value="RhoGEF"/>
    <property type="match status" value="1"/>
</dbReference>
<name>A0ABM4BBN4_HYDVU</name>
<dbReference type="InterPro" id="IPR011993">
    <property type="entry name" value="PH-like_dom_sf"/>
</dbReference>